<comment type="caution">
    <text evidence="1">The sequence shown here is derived from an EMBL/GenBank/DDBJ whole genome shotgun (WGS) entry which is preliminary data.</text>
</comment>
<reference evidence="1" key="1">
    <citation type="journal article" date="2019" name="Beilstein J. Org. Chem.">
        <title>Nanangenines: drimane sesquiterpenoids as the dominant metabolite cohort of a novel Australian fungus, Aspergillus nanangensis.</title>
        <authorList>
            <person name="Lacey H.J."/>
            <person name="Gilchrist C.L.M."/>
            <person name="Crombie A."/>
            <person name="Kalaitzis J.A."/>
            <person name="Vuong D."/>
            <person name="Rutledge P.J."/>
            <person name="Turner P."/>
            <person name="Pitt J.I."/>
            <person name="Lacey E."/>
            <person name="Chooi Y.H."/>
            <person name="Piggott A.M."/>
        </authorList>
    </citation>
    <scope>NUCLEOTIDE SEQUENCE</scope>
    <source>
        <strain evidence="1">MST-FP2251</strain>
    </source>
</reference>
<dbReference type="Proteomes" id="UP001194746">
    <property type="component" value="Unassembled WGS sequence"/>
</dbReference>
<dbReference type="GO" id="GO:0016811">
    <property type="term" value="F:hydrolase activity, acting on carbon-nitrogen (but not peptide) bonds, in linear amides"/>
    <property type="evidence" value="ECO:0007669"/>
    <property type="project" value="InterPro"/>
</dbReference>
<dbReference type="Pfam" id="PF03069">
    <property type="entry name" value="FmdA_AmdA"/>
    <property type="match status" value="1"/>
</dbReference>
<dbReference type="SUPFAM" id="SSF141130">
    <property type="entry name" value="Acetamidase/Formamidase-like"/>
    <property type="match status" value="1"/>
</dbReference>
<reference evidence="1" key="2">
    <citation type="submission" date="2020-02" db="EMBL/GenBank/DDBJ databases">
        <authorList>
            <person name="Gilchrist C.L.M."/>
            <person name="Chooi Y.-H."/>
        </authorList>
    </citation>
    <scope>NUCLEOTIDE SEQUENCE</scope>
    <source>
        <strain evidence="1">MST-FP2251</strain>
    </source>
</reference>
<name>A0AAD4GP78_ASPNN</name>
<proteinExistence type="predicted"/>
<accession>A0AAD4GP78</accession>
<keyword evidence="2" id="KW-1185">Reference proteome</keyword>
<dbReference type="PANTHER" id="PTHR31891:SF1">
    <property type="entry name" value="FORMAMIDASE C869.04-RELATED"/>
    <property type="match status" value="1"/>
</dbReference>
<dbReference type="EMBL" id="VCAU01000130">
    <property type="protein sequence ID" value="KAF9884202.1"/>
    <property type="molecule type" value="Genomic_DNA"/>
</dbReference>
<dbReference type="AlphaFoldDB" id="A0AAD4GP78"/>
<dbReference type="Gene3D" id="2.60.120.580">
    <property type="entry name" value="Acetamidase/Formamidase-like domains"/>
    <property type="match status" value="1"/>
</dbReference>
<dbReference type="PANTHER" id="PTHR31891">
    <property type="entry name" value="FORMAMIDASE C869.04-RELATED"/>
    <property type="match status" value="1"/>
</dbReference>
<gene>
    <name evidence="1" type="ORF">FE257_002193</name>
</gene>
<organism evidence="1 2">
    <name type="scientific">Aspergillus nanangensis</name>
    <dbReference type="NCBI Taxonomy" id="2582783"/>
    <lineage>
        <taxon>Eukaryota</taxon>
        <taxon>Fungi</taxon>
        <taxon>Dikarya</taxon>
        <taxon>Ascomycota</taxon>
        <taxon>Pezizomycotina</taxon>
        <taxon>Eurotiomycetes</taxon>
        <taxon>Eurotiomycetidae</taxon>
        <taxon>Eurotiales</taxon>
        <taxon>Aspergillaceae</taxon>
        <taxon>Aspergillus</taxon>
        <taxon>Aspergillus subgen. Circumdati</taxon>
    </lineage>
</organism>
<evidence type="ECO:0000313" key="1">
    <source>
        <dbReference type="EMBL" id="KAF9884202.1"/>
    </source>
</evidence>
<protein>
    <recommendedName>
        <fullName evidence="3">Formamidase</fullName>
    </recommendedName>
</protein>
<evidence type="ECO:0000313" key="2">
    <source>
        <dbReference type="Proteomes" id="UP001194746"/>
    </source>
</evidence>
<evidence type="ECO:0008006" key="3">
    <source>
        <dbReference type="Google" id="ProtNLM"/>
    </source>
</evidence>
<sequence length="418" mass="45185">MANRSQPPLISINPNTTWRQQTNIHNRWHPDIPAVASVEPGDQFTIECHDFTGGLVRDNDTADDVAAFNWNQDHCLSGPIRVHGAKPGDVVAIDVLNIRPLPAQPWGFSFVKPGIGPLDSGVRVAKAIWDFHDNGTTASKQIADVSFAGRPHCGTIGTAPSAALLQQWTSRESSLNQRCVSHHQPCAQLPCADGAFVQQSPQLSAELLAEIQCHGARTTPARENGGNMDCRTLSRQSQIFLPVFVTGANLSVGDLHFSQGDGEPTCAIEMAGDITLRCTIIPGGMKRLDIDRPLIVPGPAETIHRPLAFHGLSIDPSGVQQKNDATAAYVNAAWRVIAWLAKFGYSLEQAIILLATAPITTRILAVANSPTVNVSIEVPTDIFHFEMQPSSVDPECRHRGELAYESKSSKVAARGFKL</sequence>
<dbReference type="InterPro" id="IPR004304">
    <property type="entry name" value="FmdA_AmdA"/>
</dbReference>